<sequence length="123" mass="13384">MSADSDKLKLTRKSLTDASARISLAAEDVQSGVRDRQGYVTLQEEKSASHEQFDAQSLARVVNGLIPVMESALRGLAEQAERASDGLTLMAVNLDRVEDAAIADVFRDLAKTLDRPEGDSHRD</sequence>
<evidence type="ECO:0000313" key="2">
    <source>
        <dbReference type="Proteomes" id="UP000646523"/>
    </source>
</evidence>
<accession>A0A917YPX7</accession>
<evidence type="ECO:0000313" key="1">
    <source>
        <dbReference type="EMBL" id="GGO61228.1"/>
    </source>
</evidence>
<protein>
    <submittedName>
        <fullName evidence="1">Uncharacterized protein</fullName>
    </submittedName>
</protein>
<dbReference type="EMBL" id="BMNH01000001">
    <property type="protein sequence ID" value="GGO61228.1"/>
    <property type="molecule type" value="Genomic_DNA"/>
</dbReference>
<dbReference type="AlphaFoldDB" id="A0A917YPX7"/>
<proteinExistence type="predicted"/>
<reference evidence="1" key="1">
    <citation type="journal article" date="2014" name="Int. J. Syst. Evol. Microbiol.">
        <title>Complete genome sequence of Corynebacterium casei LMG S-19264T (=DSM 44701T), isolated from a smear-ripened cheese.</title>
        <authorList>
            <consortium name="US DOE Joint Genome Institute (JGI-PGF)"/>
            <person name="Walter F."/>
            <person name="Albersmeier A."/>
            <person name="Kalinowski J."/>
            <person name="Ruckert C."/>
        </authorList>
    </citation>
    <scope>NUCLEOTIDE SEQUENCE</scope>
    <source>
        <strain evidence="1">CGMCC 4.7368</strain>
    </source>
</reference>
<dbReference type="RefSeq" id="WP_189122090.1">
    <property type="nucleotide sequence ID" value="NZ_BMNH01000001.1"/>
</dbReference>
<gene>
    <name evidence="1" type="ORF">GCM10012289_02960</name>
</gene>
<organism evidence="1 2">
    <name type="scientific">Nonomuraea cavernae</name>
    <dbReference type="NCBI Taxonomy" id="2045107"/>
    <lineage>
        <taxon>Bacteria</taxon>
        <taxon>Bacillati</taxon>
        <taxon>Actinomycetota</taxon>
        <taxon>Actinomycetes</taxon>
        <taxon>Streptosporangiales</taxon>
        <taxon>Streptosporangiaceae</taxon>
        <taxon>Nonomuraea</taxon>
    </lineage>
</organism>
<reference evidence="1" key="2">
    <citation type="submission" date="2020-09" db="EMBL/GenBank/DDBJ databases">
        <authorList>
            <person name="Sun Q."/>
            <person name="Zhou Y."/>
        </authorList>
    </citation>
    <scope>NUCLEOTIDE SEQUENCE</scope>
    <source>
        <strain evidence="1">CGMCC 4.7368</strain>
    </source>
</reference>
<dbReference type="Proteomes" id="UP000646523">
    <property type="component" value="Unassembled WGS sequence"/>
</dbReference>
<name>A0A917YPX7_9ACTN</name>
<comment type="caution">
    <text evidence="1">The sequence shown here is derived from an EMBL/GenBank/DDBJ whole genome shotgun (WGS) entry which is preliminary data.</text>
</comment>
<keyword evidence="2" id="KW-1185">Reference proteome</keyword>